<dbReference type="PRINTS" id="PR00463">
    <property type="entry name" value="EP450I"/>
</dbReference>
<keyword evidence="9" id="KW-0732">Signal</keyword>
<dbReference type="InterPro" id="IPR002401">
    <property type="entry name" value="Cyt_P450_E_grp-I"/>
</dbReference>
<dbReference type="KEGG" id="spu:585560"/>
<proteinExistence type="inferred from homology"/>
<dbReference type="InterPro" id="IPR036396">
    <property type="entry name" value="Cyt_P450_sf"/>
</dbReference>
<evidence type="ECO:0000256" key="7">
    <source>
        <dbReference type="PIRSR" id="PIRSR602401-1"/>
    </source>
</evidence>
<sequence length="501" mass="56594">MHLTCTVVKVVMVVGMLMVMTPNSDALSGKTPPGPGLLGSFTQLKRVVSDFFRSRSAAEMISEKEGGLYQLNLGLSKICFINSRGFRDEAFLEKYHLFSDRGVESNKKQLPEELMQWRGTIRDNGAASDEARAFVNSTLKETSYLRTTVETQIEEAIAFFDDELTGAIPSDLVVPKMIFREHVLDVMTRIAFDTAGHRNTISGQWQFQKFFEDVDALSNSVLFQPGFISTVLPNTKVDDYETNLVGVAKYLKERAEEAIYTNRETSLVQRYSDFFLKRESSIAQPEDGWRLMYDFFTAGVNTVPEVITWDIYYLASDLDLQDKIRQEMKNFGTDVTYDDRTSLPRTMSFLTEVHRLRPVATLGIPHAASADGTIGGYAIDKETLIIPNHWAMHNDPSDWQSDPQVFDATRFLKLNGNDLTFDSDKARIVTPFSVGPRSCPGQEVARRTIFLTIANLVQKYTVRFPEGPVVDVSNVKGSFTMYAPKFEVLLEPRSRPPPQRN</sequence>
<accession>A0A7M7PUN4</accession>
<dbReference type="Proteomes" id="UP000007110">
    <property type="component" value="Unassembled WGS sequence"/>
</dbReference>
<dbReference type="GO" id="GO:0005506">
    <property type="term" value="F:iron ion binding"/>
    <property type="evidence" value="ECO:0007669"/>
    <property type="project" value="InterPro"/>
</dbReference>
<dbReference type="InterPro" id="IPR017972">
    <property type="entry name" value="Cyt_P450_CS"/>
</dbReference>
<evidence type="ECO:0000256" key="9">
    <source>
        <dbReference type="SAM" id="SignalP"/>
    </source>
</evidence>
<evidence type="ECO:0000256" key="6">
    <source>
        <dbReference type="ARBA" id="ARBA00023033"/>
    </source>
</evidence>
<feature type="chain" id="PRO_5029691727" evidence="9">
    <location>
        <begin position="27"/>
        <end position="501"/>
    </location>
</feature>
<dbReference type="Pfam" id="PF00067">
    <property type="entry name" value="p450"/>
    <property type="match status" value="1"/>
</dbReference>
<evidence type="ECO:0000256" key="2">
    <source>
        <dbReference type="ARBA" id="ARBA00010617"/>
    </source>
</evidence>
<evidence type="ECO:0000256" key="8">
    <source>
        <dbReference type="RuleBase" id="RU000461"/>
    </source>
</evidence>
<dbReference type="SUPFAM" id="SSF48264">
    <property type="entry name" value="Cytochrome P450"/>
    <property type="match status" value="1"/>
</dbReference>
<reference evidence="10" key="2">
    <citation type="submission" date="2021-01" db="UniProtKB">
        <authorList>
            <consortium name="EnsemblMetazoa"/>
        </authorList>
    </citation>
    <scope>IDENTIFICATION</scope>
</reference>
<dbReference type="PRINTS" id="PR00385">
    <property type="entry name" value="P450"/>
</dbReference>
<dbReference type="PANTHER" id="PTHR24303">
    <property type="entry name" value="HEME-BINDING MONOOXYGENASE FAMILY"/>
    <property type="match status" value="1"/>
</dbReference>
<comment type="similarity">
    <text evidence="2 8">Belongs to the cytochrome P450 family.</text>
</comment>
<dbReference type="Gene3D" id="1.10.630.10">
    <property type="entry name" value="Cytochrome P450"/>
    <property type="match status" value="1"/>
</dbReference>
<dbReference type="GO" id="GO:0020037">
    <property type="term" value="F:heme binding"/>
    <property type="evidence" value="ECO:0007669"/>
    <property type="project" value="InterPro"/>
</dbReference>
<dbReference type="GeneID" id="585560"/>
<keyword evidence="5 7" id="KW-0408">Iron</keyword>
<evidence type="ECO:0000256" key="3">
    <source>
        <dbReference type="ARBA" id="ARBA00022723"/>
    </source>
</evidence>
<dbReference type="RefSeq" id="XP_030854748.1">
    <property type="nucleotide sequence ID" value="XM_030998888.1"/>
</dbReference>
<dbReference type="GO" id="GO:0004497">
    <property type="term" value="F:monooxygenase activity"/>
    <property type="evidence" value="ECO:0007669"/>
    <property type="project" value="UniProtKB-KW"/>
</dbReference>
<keyword evidence="3 7" id="KW-0479">Metal-binding</keyword>
<organism evidence="10 11">
    <name type="scientific">Strongylocentrotus purpuratus</name>
    <name type="common">Purple sea urchin</name>
    <dbReference type="NCBI Taxonomy" id="7668"/>
    <lineage>
        <taxon>Eukaryota</taxon>
        <taxon>Metazoa</taxon>
        <taxon>Echinodermata</taxon>
        <taxon>Eleutherozoa</taxon>
        <taxon>Echinozoa</taxon>
        <taxon>Echinoidea</taxon>
        <taxon>Euechinoidea</taxon>
        <taxon>Echinacea</taxon>
        <taxon>Camarodonta</taxon>
        <taxon>Echinidea</taxon>
        <taxon>Strongylocentrotidae</taxon>
        <taxon>Strongylocentrotus</taxon>
    </lineage>
</organism>
<evidence type="ECO:0000313" key="10">
    <source>
        <dbReference type="EnsemblMetazoa" id="XP_030854748"/>
    </source>
</evidence>
<dbReference type="OMA" id="LAYVIYH"/>
<dbReference type="PROSITE" id="PS00086">
    <property type="entry name" value="CYTOCHROME_P450"/>
    <property type="match status" value="1"/>
</dbReference>
<dbReference type="PANTHER" id="PTHR24303:SF31">
    <property type="entry name" value="CYTOCHROME P450 307A1-RELATED"/>
    <property type="match status" value="1"/>
</dbReference>
<evidence type="ECO:0000256" key="4">
    <source>
        <dbReference type="ARBA" id="ARBA00023002"/>
    </source>
</evidence>
<keyword evidence="6 8" id="KW-0503">Monooxygenase</keyword>
<dbReference type="InParanoid" id="A0A7M7PUN4"/>
<reference evidence="11" key="1">
    <citation type="submission" date="2015-02" db="EMBL/GenBank/DDBJ databases">
        <title>Genome sequencing for Strongylocentrotus purpuratus.</title>
        <authorList>
            <person name="Murali S."/>
            <person name="Liu Y."/>
            <person name="Vee V."/>
            <person name="English A."/>
            <person name="Wang M."/>
            <person name="Skinner E."/>
            <person name="Han Y."/>
            <person name="Muzny D.M."/>
            <person name="Worley K.C."/>
            <person name="Gibbs R.A."/>
        </authorList>
    </citation>
    <scope>NUCLEOTIDE SEQUENCE</scope>
</reference>
<name>A0A7M7PUN4_STRPU</name>
<evidence type="ECO:0000313" key="11">
    <source>
        <dbReference type="Proteomes" id="UP000007110"/>
    </source>
</evidence>
<keyword evidence="4 8" id="KW-0560">Oxidoreductase</keyword>
<feature type="signal peptide" evidence="9">
    <location>
        <begin position="1"/>
        <end position="26"/>
    </location>
</feature>
<keyword evidence="11" id="KW-1185">Reference proteome</keyword>
<protein>
    <submittedName>
        <fullName evidence="10">Uncharacterized protein</fullName>
    </submittedName>
</protein>
<dbReference type="EnsemblMetazoa" id="XM_030998888">
    <property type="protein sequence ID" value="XP_030854748"/>
    <property type="gene ID" value="LOC585560"/>
</dbReference>
<dbReference type="GO" id="GO:0016705">
    <property type="term" value="F:oxidoreductase activity, acting on paired donors, with incorporation or reduction of molecular oxygen"/>
    <property type="evidence" value="ECO:0007669"/>
    <property type="project" value="InterPro"/>
</dbReference>
<evidence type="ECO:0000256" key="5">
    <source>
        <dbReference type="ARBA" id="ARBA00023004"/>
    </source>
</evidence>
<dbReference type="InterPro" id="IPR001128">
    <property type="entry name" value="Cyt_P450"/>
</dbReference>
<comment type="cofactor">
    <cofactor evidence="1 7">
        <name>heme</name>
        <dbReference type="ChEBI" id="CHEBI:30413"/>
    </cofactor>
</comment>
<feature type="binding site" description="axial binding residue" evidence="7">
    <location>
        <position position="439"/>
    </location>
    <ligand>
        <name>heme</name>
        <dbReference type="ChEBI" id="CHEBI:30413"/>
    </ligand>
    <ligandPart>
        <name>Fe</name>
        <dbReference type="ChEBI" id="CHEBI:18248"/>
    </ligandPart>
</feature>
<keyword evidence="7 8" id="KW-0349">Heme</keyword>
<evidence type="ECO:0000256" key="1">
    <source>
        <dbReference type="ARBA" id="ARBA00001971"/>
    </source>
</evidence>
<dbReference type="AlphaFoldDB" id="A0A7M7PUN4"/>
<dbReference type="OrthoDB" id="2789670at2759"/>